<accession>A0A512IK63</accession>
<organism evidence="2 3">
    <name type="scientific">Methylobacterium haplocladii</name>
    <dbReference type="NCBI Taxonomy" id="1176176"/>
    <lineage>
        <taxon>Bacteria</taxon>
        <taxon>Pseudomonadati</taxon>
        <taxon>Pseudomonadota</taxon>
        <taxon>Alphaproteobacteria</taxon>
        <taxon>Hyphomicrobiales</taxon>
        <taxon>Methylobacteriaceae</taxon>
        <taxon>Methylobacterium</taxon>
    </lineage>
</organism>
<proteinExistence type="predicted"/>
<dbReference type="Proteomes" id="UP000321258">
    <property type="component" value="Unassembled WGS sequence"/>
</dbReference>
<evidence type="ECO:0000313" key="2">
    <source>
        <dbReference type="EMBL" id="GEO98110.1"/>
    </source>
</evidence>
<keyword evidence="1" id="KW-0732">Signal</keyword>
<sequence length="80" mass="8321">MCGSTGSRATAWLVASLLLAGSAAFGPANAKPATQPAVSEAEKLKAIKTQGDKAQRSNEARQRLWDRKMKAVSGSICNGC</sequence>
<name>A0A512IK63_9HYPH</name>
<gene>
    <name evidence="2" type="ORF">MHA02_04980</name>
</gene>
<comment type="caution">
    <text evidence="2">The sequence shown here is derived from an EMBL/GenBank/DDBJ whole genome shotgun (WGS) entry which is preliminary data.</text>
</comment>
<reference evidence="2 3" key="1">
    <citation type="submission" date="2019-07" db="EMBL/GenBank/DDBJ databases">
        <title>Whole genome shotgun sequence of Methylobacterium haplocladii NBRC 107714.</title>
        <authorList>
            <person name="Hosoyama A."/>
            <person name="Uohara A."/>
            <person name="Ohji S."/>
            <person name="Ichikawa N."/>
        </authorList>
    </citation>
    <scope>NUCLEOTIDE SEQUENCE [LARGE SCALE GENOMIC DNA]</scope>
    <source>
        <strain evidence="2 3">NBRC 107714</strain>
    </source>
</reference>
<protein>
    <submittedName>
        <fullName evidence="2">Uncharacterized protein</fullName>
    </submittedName>
</protein>
<evidence type="ECO:0000256" key="1">
    <source>
        <dbReference type="SAM" id="SignalP"/>
    </source>
</evidence>
<dbReference type="AlphaFoldDB" id="A0A512IK63"/>
<dbReference type="EMBL" id="BJZT01000005">
    <property type="protein sequence ID" value="GEO98110.1"/>
    <property type="molecule type" value="Genomic_DNA"/>
</dbReference>
<feature type="chain" id="PRO_5021766793" evidence="1">
    <location>
        <begin position="31"/>
        <end position="80"/>
    </location>
</feature>
<feature type="signal peptide" evidence="1">
    <location>
        <begin position="1"/>
        <end position="30"/>
    </location>
</feature>
<dbReference type="RefSeq" id="WP_147076395.1">
    <property type="nucleotide sequence ID" value="NZ_BJZT01000005.1"/>
</dbReference>
<evidence type="ECO:0000313" key="3">
    <source>
        <dbReference type="Proteomes" id="UP000321258"/>
    </source>
</evidence>
<keyword evidence="3" id="KW-1185">Reference proteome</keyword>